<feature type="coiled-coil region" evidence="1">
    <location>
        <begin position="84"/>
        <end position="146"/>
    </location>
</feature>
<organism evidence="2">
    <name type="scientific">Terrestrivirus sp</name>
    <dbReference type="NCBI Taxonomy" id="2487775"/>
    <lineage>
        <taxon>Viruses</taxon>
        <taxon>Varidnaviria</taxon>
        <taxon>Bamfordvirae</taxon>
        <taxon>Nucleocytoviricota</taxon>
        <taxon>Megaviricetes</taxon>
        <taxon>Imitervirales</taxon>
        <taxon>Mimiviridae</taxon>
        <taxon>Klosneuvirinae</taxon>
    </lineage>
</organism>
<accession>A0A3G4ZRP0</accession>
<evidence type="ECO:0000313" key="2">
    <source>
        <dbReference type="EMBL" id="AYV76263.1"/>
    </source>
</evidence>
<proteinExistence type="predicted"/>
<evidence type="ECO:0000256" key="1">
    <source>
        <dbReference type="SAM" id="Coils"/>
    </source>
</evidence>
<name>A0A3G4ZRP0_9VIRU</name>
<protein>
    <submittedName>
        <fullName evidence="2">Uncharacterized protein</fullName>
    </submittedName>
</protein>
<reference evidence="2" key="1">
    <citation type="submission" date="2018-10" db="EMBL/GenBank/DDBJ databases">
        <title>Hidden diversity of soil giant viruses.</title>
        <authorList>
            <person name="Schulz F."/>
            <person name="Alteio L."/>
            <person name="Goudeau D."/>
            <person name="Ryan E.M."/>
            <person name="Malmstrom R.R."/>
            <person name="Blanchard J."/>
            <person name="Woyke T."/>
        </authorList>
    </citation>
    <scope>NUCLEOTIDE SEQUENCE</scope>
    <source>
        <strain evidence="2">TEV1</strain>
    </source>
</reference>
<keyword evidence="1" id="KW-0175">Coiled coil</keyword>
<sequence>MQPFLGAALLGGNLLDIPSAINIISGSAATIYSIIGSVSVSSSNHLADLNEFIKKSDIGENLKTYTALLSEMSNLESETITICINNIKNTIEEIEMEMIAINMQKKYNDSLYVFISWRSYSFKKNVQNLTELVSKLEKRINILKISYEILSSGNNINDLNINKIKKRNNTNKEEKEDSSMQSSAYLVL</sequence>
<dbReference type="EMBL" id="MK071983">
    <property type="protein sequence ID" value="AYV76263.1"/>
    <property type="molecule type" value="Genomic_DNA"/>
</dbReference>
<gene>
    <name evidence="2" type="ORF">Terrestrivirus5_85</name>
</gene>